<evidence type="ECO:0000313" key="6">
    <source>
        <dbReference type="EMBL" id="VEN50877.1"/>
    </source>
</evidence>
<dbReference type="PANTHER" id="PTHR15840">
    <property type="entry name" value="CGI-121 FAMILY MEMBER"/>
    <property type="match status" value="1"/>
</dbReference>
<dbReference type="SUPFAM" id="SSF143870">
    <property type="entry name" value="PF0523-like"/>
    <property type="match status" value="1"/>
</dbReference>
<reference evidence="6 7" key="1">
    <citation type="submission" date="2019-01" db="EMBL/GenBank/DDBJ databases">
        <authorList>
            <person name="Sayadi A."/>
        </authorList>
    </citation>
    <scope>NUCLEOTIDE SEQUENCE [LARGE SCALE GENOMIC DNA]</scope>
</reference>
<dbReference type="NCBIfam" id="NF011465">
    <property type="entry name" value="PRK14886.1-1"/>
    <property type="match status" value="1"/>
</dbReference>
<name>A0A653CUD9_CALMS</name>
<sequence>MFDLDEDTGASIEIKLYKNVENVKLIRQRLIKGDLNCCIVKPSLIVDPFQIVVAANKAFTSEKRTTKTVFTEILFNLSISKNITNSLKTFGIDDSDNNIIVVLVNERGKDNKHVCSDIQGEELELVLLKNFSDVNAIRKVYKIEDKEFFNVPLLDSVVSRIAVKDFL</sequence>
<dbReference type="GO" id="GO:0005634">
    <property type="term" value="C:nucleus"/>
    <property type="evidence" value="ECO:0007669"/>
    <property type="project" value="UniProtKB-SubCell"/>
</dbReference>
<gene>
    <name evidence="6" type="ORF">CALMAC_LOCUS11494</name>
</gene>
<evidence type="ECO:0000256" key="2">
    <source>
        <dbReference type="ARBA" id="ARBA00005546"/>
    </source>
</evidence>
<evidence type="ECO:0000256" key="3">
    <source>
        <dbReference type="ARBA" id="ARBA00022694"/>
    </source>
</evidence>
<dbReference type="InterPro" id="IPR036504">
    <property type="entry name" value="CGI121/TPRKB_sf"/>
</dbReference>
<comment type="similarity">
    <text evidence="2 5">Belongs to the CGI121/TPRKB family.</text>
</comment>
<dbReference type="Pfam" id="PF08617">
    <property type="entry name" value="CGI-121"/>
    <property type="match status" value="1"/>
</dbReference>
<evidence type="ECO:0000256" key="4">
    <source>
        <dbReference type="ARBA" id="ARBA00023242"/>
    </source>
</evidence>
<accession>A0A653CUD9</accession>
<organism evidence="6 7">
    <name type="scientific">Callosobruchus maculatus</name>
    <name type="common">Southern cowpea weevil</name>
    <name type="synonym">Pulse bruchid</name>
    <dbReference type="NCBI Taxonomy" id="64391"/>
    <lineage>
        <taxon>Eukaryota</taxon>
        <taxon>Metazoa</taxon>
        <taxon>Ecdysozoa</taxon>
        <taxon>Arthropoda</taxon>
        <taxon>Hexapoda</taxon>
        <taxon>Insecta</taxon>
        <taxon>Pterygota</taxon>
        <taxon>Neoptera</taxon>
        <taxon>Endopterygota</taxon>
        <taxon>Coleoptera</taxon>
        <taxon>Polyphaga</taxon>
        <taxon>Cucujiformia</taxon>
        <taxon>Chrysomeloidea</taxon>
        <taxon>Chrysomelidae</taxon>
        <taxon>Bruchinae</taxon>
        <taxon>Bruchini</taxon>
        <taxon>Callosobruchus</taxon>
    </lineage>
</organism>
<keyword evidence="3" id="KW-0819">tRNA processing</keyword>
<dbReference type="OrthoDB" id="329139at2759"/>
<comment type="subcellular location">
    <subcellularLocation>
        <location evidence="1">Nucleus</location>
    </subcellularLocation>
</comment>
<dbReference type="AlphaFoldDB" id="A0A653CUD9"/>
<evidence type="ECO:0000256" key="5">
    <source>
        <dbReference type="RuleBase" id="RU004398"/>
    </source>
</evidence>
<dbReference type="PANTHER" id="PTHR15840:SF10">
    <property type="entry name" value="EKC_KEOPS COMPLEX SUBUNIT TPRKB"/>
    <property type="match status" value="1"/>
</dbReference>
<keyword evidence="4 5" id="KW-0539">Nucleus</keyword>
<evidence type="ECO:0000313" key="7">
    <source>
        <dbReference type="Proteomes" id="UP000410492"/>
    </source>
</evidence>
<dbReference type="Gene3D" id="3.30.2380.10">
    <property type="entry name" value="CGI121/TPRKB"/>
    <property type="match status" value="1"/>
</dbReference>
<dbReference type="GO" id="GO:0000408">
    <property type="term" value="C:EKC/KEOPS complex"/>
    <property type="evidence" value="ECO:0007669"/>
    <property type="project" value="TreeGrafter"/>
</dbReference>
<dbReference type="GO" id="GO:0005829">
    <property type="term" value="C:cytosol"/>
    <property type="evidence" value="ECO:0007669"/>
    <property type="project" value="TreeGrafter"/>
</dbReference>
<dbReference type="GO" id="GO:0002949">
    <property type="term" value="P:tRNA threonylcarbamoyladenosine modification"/>
    <property type="evidence" value="ECO:0007669"/>
    <property type="project" value="TreeGrafter"/>
</dbReference>
<dbReference type="EMBL" id="CAACVG010008722">
    <property type="protein sequence ID" value="VEN50877.1"/>
    <property type="molecule type" value="Genomic_DNA"/>
</dbReference>
<evidence type="ECO:0000256" key="1">
    <source>
        <dbReference type="ARBA" id="ARBA00004123"/>
    </source>
</evidence>
<dbReference type="Proteomes" id="UP000410492">
    <property type="component" value="Unassembled WGS sequence"/>
</dbReference>
<dbReference type="InterPro" id="IPR013926">
    <property type="entry name" value="CGI121/TPRKB"/>
</dbReference>
<keyword evidence="7" id="KW-1185">Reference proteome</keyword>
<proteinExistence type="inferred from homology"/>
<protein>
    <submittedName>
        <fullName evidence="6">Uncharacterized protein</fullName>
    </submittedName>
</protein>